<sequence length="396" mass="43219">MSTPTLTITHITTATTILNINGTTFLTDPFFGSIDGSEYESTRVWEQTDLKSLGLDAIPPPPHLINRRGPALQLNELPPIDAVLLSHEDHLDNLDPEGRKLLDARKVFTTPDGANNLRPRPGVVGLRPWETVTSTIGDKVFRITGTPCKHFPVGEVTGFILETDSLGVHAESGKPNAIYFSGDTVYIDELKEIGKRWHVTAALLNLGNATFEFPVGSIQITMDGEQAVRLMREIGADVMIPVHFESWEHFKEDRDGLVEAKTLDPITLFHAPSSSTSTNAYNILKRASTAASSTARGDFQLEVTTAPPTTDQLRNILDYVSADANAASTSRNSKAYAVSDVIKGAKDAEDAVRKFKEDGGSGFVRPITVDWTNAQAVIGDNESEILRMVHQIEEGN</sequence>
<dbReference type="PANTHER" id="PTHR43546">
    <property type="entry name" value="UPF0173 METAL-DEPENDENT HYDROLASE MJ1163-RELATED"/>
    <property type="match status" value="1"/>
</dbReference>
<dbReference type="Gene3D" id="3.60.15.10">
    <property type="entry name" value="Ribonuclease Z/Hydroxyacylglutathione hydrolase-like"/>
    <property type="match status" value="1"/>
</dbReference>
<dbReference type="Gene3D" id="3.40.30.10">
    <property type="entry name" value="Glutaredoxin"/>
    <property type="match status" value="1"/>
</dbReference>
<dbReference type="GO" id="GO:0016491">
    <property type="term" value="F:oxidoreductase activity"/>
    <property type="evidence" value="ECO:0007669"/>
    <property type="project" value="InterPro"/>
</dbReference>
<proteinExistence type="predicted"/>
<dbReference type="InterPro" id="IPR036249">
    <property type="entry name" value="Thioredoxin-like_sf"/>
</dbReference>
<dbReference type="SUPFAM" id="SSF52833">
    <property type="entry name" value="Thioredoxin-like"/>
    <property type="match status" value="1"/>
</dbReference>
<dbReference type="Pfam" id="PF12706">
    <property type="entry name" value="Lactamase_B_2"/>
    <property type="match status" value="1"/>
</dbReference>
<dbReference type="InterPro" id="IPR001279">
    <property type="entry name" value="Metallo-B-lactamas"/>
</dbReference>
<dbReference type="PANTHER" id="PTHR43546:SF9">
    <property type="entry name" value="L-ASCORBATE-6-PHOSPHATE LACTONASE ULAG-RELATED"/>
    <property type="match status" value="1"/>
</dbReference>
<dbReference type="InterPro" id="IPR012882">
    <property type="entry name" value="Fmp46"/>
</dbReference>
<keyword evidence="4" id="KW-1185">Reference proteome</keyword>
<dbReference type="OrthoDB" id="332863at2759"/>
<evidence type="ECO:0000256" key="1">
    <source>
        <dbReference type="ARBA" id="ARBA00022801"/>
    </source>
</evidence>
<keyword evidence="1" id="KW-0378">Hydrolase</keyword>
<dbReference type="InterPro" id="IPR036866">
    <property type="entry name" value="RibonucZ/Hydroxyglut_hydro"/>
</dbReference>
<evidence type="ECO:0000313" key="4">
    <source>
        <dbReference type="Proteomes" id="UP000234254"/>
    </source>
</evidence>
<comment type="caution">
    <text evidence="3">The sequence shown here is derived from an EMBL/GenBank/DDBJ whole genome shotgun (WGS) entry which is preliminary data.</text>
</comment>
<dbReference type="GO" id="GO:0016787">
    <property type="term" value="F:hydrolase activity"/>
    <property type="evidence" value="ECO:0007669"/>
    <property type="project" value="UniProtKB-KW"/>
</dbReference>
<dbReference type="InterPro" id="IPR050114">
    <property type="entry name" value="UPF0173_UPF0282_UlaG_hydrolase"/>
</dbReference>
<name>A0A2I1CXE1_ASPC2</name>
<reference evidence="3" key="1">
    <citation type="submission" date="2016-12" db="EMBL/GenBank/DDBJ databases">
        <title>The genomes of Aspergillus section Nigri reveals drivers in fungal speciation.</title>
        <authorList>
            <consortium name="DOE Joint Genome Institute"/>
            <person name="Vesth T.C."/>
            <person name="Nybo J."/>
            <person name="Theobald S."/>
            <person name="Brandl J."/>
            <person name="Frisvad J.C."/>
            <person name="Nielsen K.F."/>
            <person name="Lyhne E.K."/>
            <person name="Kogle M.E."/>
            <person name="Kuo A."/>
            <person name="Riley R."/>
            <person name="Clum A."/>
            <person name="Nolan M."/>
            <person name="Lipzen A."/>
            <person name="Salamov A."/>
            <person name="Henrissat B."/>
            <person name="Wiebenga A."/>
            <person name="De vries R.P."/>
            <person name="Grigoriev I.V."/>
            <person name="Mortensen U.H."/>
            <person name="Andersen M.R."/>
            <person name="Baker S.E."/>
        </authorList>
    </citation>
    <scope>NUCLEOTIDE SEQUENCE</scope>
    <source>
        <strain evidence="3">IBT 28561</strain>
    </source>
</reference>
<dbReference type="RefSeq" id="XP_024690888.1">
    <property type="nucleotide sequence ID" value="XM_024840400.1"/>
</dbReference>
<dbReference type="Proteomes" id="UP000234254">
    <property type="component" value="Unassembled WGS sequence"/>
</dbReference>
<feature type="domain" description="Metallo-beta-lactamase" evidence="2">
    <location>
        <begin position="67"/>
        <end position="244"/>
    </location>
</feature>
<gene>
    <name evidence="3" type="ORF">P168DRAFT_320842</name>
</gene>
<dbReference type="EMBL" id="MSFM01000010">
    <property type="protein sequence ID" value="PKY02294.1"/>
    <property type="molecule type" value="Genomic_DNA"/>
</dbReference>
<accession>A0A2I1CXE1</accession>
<dbReference type="VEuPathDB" id="FungiDB:P168DRAFT_320842"/>
<dbReference type="GeneID" id="36547924"/>
<dbReference type="GO" id="GO:0005739">
    <property type="term" value="C:mitochondrion"/>
    <property type="evidence" value="ECO:0007669"/>
    <property type="project" value="InterPro"/>
</dbReference>
<evidence type="ECO:0000259" key="2">
    <source>
        <dbReference type="Pfam" id="PF12706"/>
    </source>
</evidence>
<dbReference type="PROSITE" id="PS51353">
    <property type="entry name" value="ARSC"/>
    <property type="match status" value="1"/>
</dbReference>
<protein>
    <submittedName>
        <fullName evidence="3">Metallo-hydrolase/oxidoreductase</fullName>
    </submittedName>
</protein>
<dbReference type="InterPro" id="IPR006660">
    <property type="entry name" value="Arsenate_reductase-like"/>
</dbReference>
<dbReference type="Pfam" id="PF07955">
    <property type="entry name" value="DUF1687"/>
    <property type="match status" value="1"/>
</dbReference>
<dbReference type="AlphaFoldDB" id="A0A2I1CXE1"/>
<evidence type="ECO:0000313" key="3">
    <source>
        <dbReference type="EMBL" id="PKY02294.1"/>
    </source>
</evidence>
<organism evidence="3 4">
    <name type="scientific">Aspergillus campestris (strain IBT 28561)</name>
    <dbReference type="NCBI Taxonomy" id="1392248"/>
    <lineage>
        <taxon>Eukaryota</taxon>
        <taxon>Fungi</taxon>
        <taxon>Dikarya</taxon>
        <taxon>Ascomycota</taxon>
        <taxon>Pezizomycotina</taxon>
        <taxon>Eurotiomycetes</taxon>
        <taxon>Eurotiomycetidae</taxon>
        <taxon>Eurotiales</taxon>
        <taxon>Aspergillaceae</taxon>
        <taxon>Aspergillus</taxon>
        <taxon>Aspergillus subgen. Circumdati</taxon>
    </lineage>
</organism>
<dbReference type="SUPFAM" id="SSF56281">
    <property type="entry name" value="Metallo-hydrolase/oxidoreductase"/>
    <property type="match status" value="1"/>
</dbReference>